<protein>
    <recommendedName>
        <fullName evidence="4">DUF2178 domain-containing protein</fullName>
    </recommendedName>
</protein>
<proteinExistence type="predicted"/>
<evidence type="ECO:0000313" key="3">
    <source>
        <dbReference type="Proteomes" id="UP001524318"/>
    </source>
</evidence>
<dbReference type="RefSeq" id="WP_254748882.1">
    <property type="nucleotide sequence ID" value="NZ_JANCLV010000004.1"/>
</dbReference>
<gene>
    <name evidence="2" type="ORF">NFC73_07145</name>
</gene>
<sequence>MSFEEKSAWITGVVAVGSYGIYLAIVLGLAGTMPLVDVPYVAPLLWTVGGSIVLSIALHILMGIFSPKEAGKKDQRDREIYRFGEYIGQSFLVIGGVAVLLMAMLEADHFWIANVIYLAFFLSAILGSVAKIVAYRRGFQPW</sequence>
<reference evidence="2 3" key="1">
    <citation type="submission" date="2022-06" db="EMBL/GenBank/DDBJ databases">
        <title>Pseudarthrobacter sp. strain RMG13 Genome sequencing and assembly.</title>
        <authorList>
            <person name="Kim I."/>
        </authorList>
    </citation>
    <scope>NUCLEOTIDE SEQUENCE [LARGE SCALE GENOMIC DNA]</scope>
    <source>
        <strain evidence="2 3">RMG13</strain>
    </source>
</reference>
<evidence type="ECO:0000313" key="2">
    <source>
        <dbReference type="EMBL" id="MCP8999506.1"/>
    </source>
</evidence>
<evidence type="ECO:0008006" key="4">
    <source>
        <dbReference type="Google" id="ProtNLM"/>
    </source>
</evidence>
<feature type="transmembrane region" description="Helical" evidence="1">
    <location>
        <begin position="111"/>
        <end position="134"/>
    </location>
</feature>
<feature type="transmembrane region" description="Helical" evidence="1">
    <location>
        <begin position="86"/>
        <end position="105"/>
    </location>
</feature>
<dbReference type="EMBL" id="JANCLV010000004">
    <property type="protein sequence ID" value="MCP8999506.1"/>
    <property type="molecule type" value="Genomic_DNA"/>
</dbReference>
<comment type="caution">
    <text evidence="2">The sequence shown here is derived from an EMBL/GenBank/DDBJ whole genome shotgun (WGS) entry which is preliminary data.</text>
</comment>
<keyword evidence="1" id="KW-0472">Membrane</keyword>
<keyword evidence="1" id="KW-0812">Transmembrane</keyword>
<accession>A0ABT1LNW0</accession>
<evidence type="ECO:0000256" key="1">
    <source>
        <dbReference type="SAM" id="Phobius"/>
    </source>
</evidence>
<dbReference type="Proteomes" id="UP001524318">
    <property type="component" value="Unassembled WGS sequence"/>
</dbReference>
<name>A0ABT1LNW0_9MICC</name>
<feature type="transmembrane region" description="Helical" evidence="1">
    <location>
        <begin position="7"/>
        <end position="32"/>
    </location>
</feature>
<organism evidence="2 3">
    <name type="scientific">Pseudarthrobacter humi</name>
    <dbReference type="NCBI Taxonomy" id="2952523"/>
    <lineage>
        <taxon>Bacteria</taxon>
        <taxon>Bacillati</taxon>
        <taxon>Actinomycetota</taxon>
        <taxon>Actinomycetes</taxon>
        <taxon>Micrococcales</taxon>
        <taxon>Micrococcaceae</taxon>
        <taxon>Pseudarthrobacter</taxon>
    </lineage>
</organism>
<keyword evidence="3" id="KW-1185">Reference proteome</keyword>
<feature type="transmembrane region" description="Helical" evidence="1">
    <location>
        <begin position="44"/>
        <end position="65"/>
    </location>
</feature>
<keyword evidence="1" id="KW-1133">Transmembrane helix</keyword>